<evidence type="ECO:0000313" key="3">
    <source>
        <dbReference type="Proteomes" id="UP000257045"/>
    </source>
</evidence>
<keyword evidence="1" id="KW-0812">Transmembrane</keyword>
<feature type="transmembrane region" description="Helical" evidence="1">
    <location>
        <begin position="35"/>
        <end position="52"/>
    </location>
</feature>
<reference evidence="2 3" key="1">
    <citation type="submission" date="2018-04" db="EMBL/GenBank/DDBJ databases">
        <title>Novel Campyloabacter and Helicobacter Species and Strains.</title>
        <authorList>
            <person name="Mannion A.J."/>
            <person name="Shen Z."/>
            <person name="Fox J.G."/>
        </authorList>
    </citation>
    <scope>NUCLEOTIDE SEQUENCE [LARGE SCALE GENOMIC DNA]</scope>
    <source>
        <strain evidence="2 3">MIT 04-9366</strain>
    </source>
</reference>
<keyword evidence="1" id="KW-0472">Membrane</keyword>
<feature type="transmembrane region" description="Helical" evidence="1">
    <location>
        <begin position="153"/>
        <end position="176"/>
    </location>
</feature>
<sequence length="182" mass="21271">MNLELKIFTLVVFIVGIFSSIIEIASLFLSIDMNFSFLFYIAFFIQIILLYFITKEQKIFYWSGAYVFFSLLFGMGVKQTEELDYMFYIYTALTLLFGALSAYTLYKLYTLLYTLTQQSVFKYALVFSIIGIIVTFFATTLQGYTLKEEISMLLYLWLMAYVFDILDTTLYSIGVFRANPKI</sequence>
<keyword evidence="1" id="KW-1133">Transmembrane helix</keyword>
<accession>A0A3D8IZG8</accession>
<evidence type="ECO:0000313" key="2">
    <source>
        <dbReference type="EMBL" id="RDU70667.1"/>
    </source>
</evidence>
<name>A0A3D8IZG8_9HELI</name>
<dbReference type="Proteomes" id="UP000257045">
    <property type="component" value="Unassembled WGS sequence"/>
</dbReference>
<gene>
    <name evidence="2" type="ORF">CQA58_04825</name>
</gene>
<feature type="transmembrane region" description="Helical" evidence="1">
    <location>
        <begin position="120"/>
        <end position="141"/>
    </location>
</feature>
<protein>
    <submittedName>
        <fullName evidence="2">Uncharacterized protein</fullName>
    </submittedName>
</protein>
<comment type="caution">
    <text evidence="2">The sequence shown here is derived from an EMBL/GenBank/DDBJ whole genome shotgun (WGS) entry which is preliminary data.</text>
</comment>
<feature type="transmembrane region" description="Helical" evidence="1">
    <location>
        <begin position="59"/>
        <end position="75"/>
    </location>
</feature>
<proteinExistence type="predicted"/>
<dbReference type="EMBL" id="NXLV01000007">
    <property type="protein sequence ID" value="RDU70667.1"/>
    <property type="molecule type" value="Genomic_DNA"/>
</dbReference>
<feature type="transmembrane region" description="Helical" evidence="1">
    <location>
        <begin position="7"/>
        <end position="29"/>
    </location>
</feature>
<organism evidence="2 3">
    <name type="scientific">Helicobacter brantae</name>
    <dbReference type="NCBI Taxonomy" id="375927"/>
    <lineage>
        <taxon>Bacteria</taxon>
        <taxon>Pseudomonadati</taxon>
        <taxon>Campylobacterota</taxon>
        <taxon>Epsilonproteobacteria</taxon>
        <taxon>Campylobacterales</taxon>
        <taxon>Helicobacteraceae</taxon>
        <taxon>Helicobacter</taxon>
    </lineage>
</organism>
<keyword evidence="3" id="KW-1185">Reference proteome</keyword>
<feature type="transmembrane region" description="Helical" evidence="1">
    <location>
        <begin position="87"/>
        <end position="108"/>
    </location>
</feature>
<evidence type="ECO:0000256" key="1">
    <source>
        <dbReference type="SAM" id="Phobius"/>
    </source>
</evidence>
<dbReference type="RefSeq" id="WP_115569595.1">
    <property type="nucleotide sequence ID" value="NZ_NXLV01000007.1"/>
</dbReference>
<dbReference type="AlphaFoldDB" id="A0A3D8IZG8"/>